<gene>
    <name evidence="1" type="ORF">ALV80_08425</name>
</gene>
<dbReference type="Proteomes" id="UP000063930">
    <property type="component" value="Chromosome"/>
</dbReference>
<dbReference type="EMBL" id="CP012381">
    <property type="protein sequence ID" value="ALI53063.1"/>
    <property type="molecule type" value="Genomic_DNA"/>
</dbReference>
<evidence type="ECO:0000313" key="1">
    <source>
        <dbReference type="EMBL" id="ALI53063.1"/>
    </source>
</evidence>
<evidence type="ECO:0000313" key="2">
    <source>
        <dbReference type="Proteomes" id="UP000063930"/>
    </source>
</evidence>
<protein>
    <submittedName>
        <fullName evidence="1">Uncharacterized protein</fullName>
    </submittedName>
</protein>
<reference evidence="1 2" key="1">
    <citation type="submission" date="2015-08" db="EMBL/GenBank/DDBJ databases">
        <title>Complete genome sequence of Lactobacillus helveticus CAUH18, a probiotic strain originated from koumiss.</title>
        <authorList>
            <person name="Yang Y."/>
            <person name="Hao Y."/>
        </authorList>
    </citation>
    <scope>NUCLEOTIDE SEQUENCE [LARGE SCALE GENOMIC DNA]</scope>
    <source>
        <strain evidence="1 2">CAUH18</strain>
    </source>
</reference>
<dbReference type="AlphaFoldDB" id="A0AAC8W9D2"/>
<proteinExistence type="predicted"/>
<sequence>METIQLIKDIILNELQDRVKYILSFKNKLEILEENDIQQGVTVARALQSFINAEDKEVTKTRYDRLMKSNNYLSNYKGFILEFRQFNGQITKRNLHSFIFEITSAHESTVLNALFPNGNVQFKDLSV</sequence>
<name>A0AAC8W9D2_LACHE</name>
<organism evidence="1 2">
    <name type="scientific">Lactobacillus helveticus</name>
    <name type="common">Lactobacillus suntoryeus</name>
    <dbReference type="NCBI Taxonomy" id="1587"/>
    <lineage>
        <taxon>Bacteria</taxon>
        <taxon>Bacillati</taxon>
        <taxon>Bacillota</taxon>
        <taxon>Bacilli</taxon>
        <taxon>Lactobacillales</taxon>
        <taxon>Lactobacillaceae</taxon>
        <taxon>Lactobacillus</taxon>
    </lineage>
</organism>
<accession>A0AAC8W9D2</accession>
<dbReference type="RefSeq" id="WP_054607518.1">
    <property type="nucleotide sequence ID" value="NZ_CP012381.1"/>
</dbReference>